<dbReference type="OrthoDB" id="6018949at2759"/>
<dbReference type="InterPro" id="IPR027417">
    <property type="entry name" value="P-loop_NTPase"/>
</dbReference>
<dbReference type="AlphaFoldDB" id="A0A9W9ZU67"/>
<keyword evidence="3" id="KW-0067">ATP-binding</keyword>
<dbReference type="GO" id="GO:0005524">
    <property type="term" value="F:ATP binding"/>
    <property type="evidence" value="ECO:0007669"/>
    <property type="project" value="UniProtKB-KW"/>
</dbReference>
<feature type="domain" description="Helicase ATP-binding" evidence="4">
    <location>
        <begin position="13"/>
        <end position="137"/>
    </location>
</feature>
<evidence type="ECO:0000313" key="5">
    <source>
        <dbReference type="EMBL" id="KAJ7387229.1"/>
    </source>
</evidence>
<dbReference type="SUPFAM" id="SSF52540">
    <property type="entry name" value="P-loop containing nucleoside triphosphate hydrolases"/>
    <property type="match status" value="1"/>
</dbReference>
<keyword evidence="2 5" id="KW-0378">Hydrolase</keyword>
<evidence type="ECO:0000256" key="3">
    <source>
        <dbReference type="ARBA" id="ARBA00022840"/>
    </source>
</evidence>
<organism evidence="5 6">
    <name type="scientific">Desmophyllum pertusum</name>
    <dbReference type="NCBI Taxonomy" id="174260"/>
    <lineage>
        <taxon>Eukaryota</taxon>
        <taxon>Metazoa</taxon>
        <taxon>Cnidaria</taxon>
        <taxon>Anthozoa</taxon>
        <taxon>Hexacorallia</taxon>
        <taxon>Scleractinia</taxon>
        <taxon>Caryophylliina</taxon>
        <taxon>Caryophylliidae</taxon>
        <taxon>Desmophyllum</taxon>
    </lineage>
</organism>
<dbReference type="EMBL" id="MU825874">
    <property type="protein sequence ID" value="KAJ7387229.1"/>
    <property type="molecule type" value="Genomic_DNA"/>
</dbReference>
<protein>
    <submittedName>
        <fullName evidence="5">Fanconi anemia group J protein</fullName>
        <ecNumber evidence="5">3.6.4.12</ecNumber>
    </submittedName>
</protein>
<dbReference type="GO" id="GO:0006289">
    <property type="term" value="P:nucleotide-excision repair"/>
    <property type="evidence" value="ECO:0007669"/>
    <property type="project" value="TreeGrafter"/>
</dbReference>
<keyword evidence="1" id="KW-0547">Nucleotide-binding</keyword>
<evidence type="ECO:0000313" key="6">
    <source>
        <dbReference type="Proteomes" id="UP001163046"/>
    </source>
</evidence>
<dbReference type="PROSITE" id="PS51193">
    <property type="entry name" value="HELICASE_ATP_BIND_2"/>
    <property type="match status" value="1"/>
</dbReference>
<evidence type="ECO:0000259" key="4">
    <source>
        <dbReference type="PROSITE" id="PS51193"/>
    </source>
</evidence>
<dbReference type="GO" id="GO:1990918">
    <property type="term" value="P:double-strand break repair involved in meiotic recombination"/>
    <property type="evidence" value="ECO:0007669"/>
    <property type="project" value="TreeGrafter"/>
</dbReference>
<dbReference type="Proteomes" id="UP001163046">
    <property type="component" value="Unassembled WGS sequence"/>
</dbReference>
<reference evidence="5" key="1">
    <citation type="submission" date="2023-01" db="EMBL/GenBank/DDBJ databases">
        <title>Genome assembly of the deep-sea coral Lophelia pertusa.</title>
        <authorList>
            <person name="Herrera S."/>
            <person name="Cordes E."/>
        </authorList>
    </citation>
    <scope>NUCLEOTIDE SEQUENCE</scope>
    <source>
        <strain evidence="5">USNM1676648</strain>
        <tissue evidence="5">Polyp</tissue>
    </source>
</reference>
<gene>
    <name evidence="5" type="primary">BRIP1_1</name>
    <name evidence="5" type="ORF">OS493_004203</name>
</gene>
<dbReference type="PANTHER" id="PTHR11472">
    <property type="entry name" value="DNA REPAIR DEAD HELICASE RAD3/XP-D SUBFAMILY MEMBER"/>
    <property type="match status" value="1"/>
</dbReference>
<evidence type="ECO:0000256" key="1">
    <source>
        <dbReference type="ARBA" id="ARBA00022741"/>
    </source>
</evidence>
<dbReference type="InterPro" id="IPR045028">
    <property type="entry name" value="DinG/Rad3-like"/>
</dbReference>
<dbReference type="GO" id="GO:0003678">
    <property type="term" value="F:DNA helicase activity"/>
    <property type="evidence" value="ECO:0007669"/>
    <property type="project" value="UniProtKB-EC"/>
</dbReference>
<name>A0A9W9ZU67_9CNID</name>
<proteinExistence type="predicted"/>
<sequence length="137" mass="15404">METEDGQFVYTINGVKVAFPCKAYPTQLSMMNMIIKGIERQQNSLLESPTGSGKSLALLCSCLAWQAAEYDKQAKLEEQMNAEGLMMDVVARHVVIMKKNLFQQIQPMSSSKVSISIIITPTIQNEVVMKHHQKQKQ</sequence>
<dbReference type="Gene3D" id="3.40.50.300">
    <property type="entry name" value="P-loop containing nucleotide triphosphate hydrolases"/>
    <property type="match status" value="1"/>
</dbReference>
<dbReference type="PANTHER" id="PTHR11472:SF47">
    <property type="entry name" value="FANCONI ANEMIA GROUP J PROTEIN"/>
    <property type="match status" value="1"/>
</dbReference>
<dbReference type="GO" id="GO:0016787">
    <property type="term" value="F:hydrolase activity"/>
    <property type="evidence" value="ECO:0007669"/>
    <property type="project" value="UniProtKB-KW"/>
</dbReference>
<comment type="caution">
    <text evidence="5">The sequence shown here is derived from an EMBL/GenBank/DDBJ whole genome shotgun (WGS) entry which is preliminary data.</text>
</comment>
<keyword evidence="6" id="KW-1185">Reference proteome</keyword>
<dbReference type="EC" id="3.6.4.12" evidence="5"/>
<accession>A0A9W9ZU67</accession>
<dbReference type="GO" id="GO:0005634">
    <property type="term" value="C:nucleus"/>
    <property type="evidence" value="ECO:0007669"/>
    <property type="project" value="TreeGrafter"/>
</dbReference>
<dbReference type="InterPro" id="IPR014013">
    <property type="entry name" value="Helic_SF1/SF2_ATP-bd_DinG/Rad3"/>
</dbReference>
<evidence type="ECO:0000256" key="2">
    <source>
        <dbReference type="ARBA" id="ARBA00022801"/>
    </source>
</evidence>